<evidence type="ECO:0000313" key="4">
    <source>
        <dbReference type="Proteomes" id="UP001443914"/>
    </source>
</evidence>
<gene>
    <name evidence="3" type="ORF">RND81_06G049100</name>
</gene>
<evidence type="ECO:0000256" key="2">
    <source>
        <dbReference type="SAM" id="SignalP"/>
    </source>
</evidence>
<evidence type="ECO:0000256" key="1">
    <source>
        <dbReference type="ARBA" id="ARBA00010582"/>
    </source>
</evidence>
<proteinExistence type="inferred from homology"/>
<dbReference type="PANTHER" id="PTHR23201:SF12">
    <property type="entry name" value="OS05G0432200 PROTEIN"/>
    <property type="match status" value="1"/>
</dbReference>
<evidence type="ECO:0000313" key="3">
    <source>
        <dbReference type="EMBL" id="KAK9713749.1"/>
    </source>
</evidence>
<dbReference type="Proteomes" id="UP001443914">
    <property type="component" value="Unassembled WGS sequence"/>
</dbReference>
<organism evidence="3 4">
    <name type="scientific">Saponaria officinalis</name>
    <name type="common">Common soapwort</name>
    <name type="synonym">Lychnis saponaria</name>
    <dbReference type="NCBI Taxonomy" id="3572"/>
    <lineage>
        <taxon>Eukaryota</taxon>
        <taxon>Viridiplantae</taxon>
        <taxon>Streptophyta</taxon>
        <taxon>Embryophyta</taxon>
        <taxon>Tracheophyta</taxon>
        <taxon>Spermatophyta</taxon>
        <taxon>Magnoliopsida</taxon>
        <taxon>eudicotyledons</taxon>
        <taxon>Gunneridae</taxon>
        <taxon>Pentapetalae</taxon>
        <taxon>Caryophyllales</taxon>
        <taxon>Caryophyllaceae</taxon>
        <taxon>Caryophylleae</taxon>
        <taxon>Saponaria</taxon>
    </lineage>
</organism>
<dbReference type="PANTHER" id="PTHR23201">
    <property type="entry name" value="EXTENSIN, PROLINE-RICH PROTEIN"/>
    <property type="match status" value="1"/>
</dbReference>
<dbReference type="EMBL" id="JBDFQZ010000006">
    <property type="protein sequence ID" value="KAK9713749.1"/>
    <property type="molecule type" value="Genomic_DNA"/>
</dbReference>
<reference evidence="3" key="1">
    <citation type="submission" date="2024-03" db="EMBL/GenBank/DDBJ databases">
        <title>WGS assembly of Saponaria officinalis var. Norfolk2.</title>
        <authorList>
            <person name="Jenkins J."/>
            <person name="Shu S."/>
            <person name="Grimwood J."/>
            <person name="Barry K."/>
            <person name="Goodstein D."/>
            <person name="Schmutz J."/>
            <person name="Leebens-Mack J."/>
            <person name="Osbourn A."/>
        </authorList>
    </citation>
    <scope>NUCLEOTIDE SEQUENCE [LARGE SCALE GENOMIC DNA]</scope>
    <source>
        <strain evidence="3">JIC</strain>
    </source>
</reference>
<name>A0AAW1K6D9_SAPOF</name>
<sequence length="102" mass="11164">MSNMNNRILLLAIFCLVLSHELEVSFALPEPKAPIAFGGAQIDCKARCDERCNVASRYRRCFRACTTCCERCNCVPPGTSGNANVCPCWANMTTSGGRKKCP</sequence>
<dbReference type="Pfam" id="PF02704">
    <property type="entry name" value="GASA"/>
    <property type="match status" value="1"/>
</dbReference>
<evidence type="ECO:0008006" key="5">
    <source>
        <dbReference type="Google" id="ProtNLM"/>
    </source>
</evidence>
<comment type="caution">
    <text evidence="3">The sequence shown here is derived from an EMBL/GenBank/DDBJ whole genome shotgun (WGS) entry which is preliminary data.</text>
</comment>
<dbReference type="AlphaFoldDB" id="A0AAW1K6D9"/>
<feature type="chain" id="PRO_5043475080" description="Snakin-2" evidence="2">
    <location>
        <begin position="20"/>
        <end position="102"/>
    </location>
</feature>
<comment type="similarity">
    <text evidence="1">Belongs to the GASA family.</text>
</comment>
<dbReference type="InterPro" id="IPR003854">
    <property type="entry name" value="GASA"/>
</dbReference>
<feature type="signal peptide" evidence="2">
    <location>
        <begin position="1"/>
        <end position="19"/>
    </location>
</feature>
<keyword evidence="4" id="KW-1185">Reference proteome</keyword>
<accession>A0AAW1K6D9</accession>
<keyword evidence="2" id="KW-0732">Signal</keyword>
<protein>
    <recommendedName>
        <fullName evidence="5">Snakin-2</fullName>
    </recommendedName>
</protein>